<dbReference type="Proteomes" id="UP000054561">
    <property type="component" value="Unassembled WGS sequence"/>
</dbReference>
<dbReference type="AlphaFoldDB" id="A0A0D9QRY8"/>
<accession>A0A0D9QRY8</accession>
<reference evidence="2 3" key="1">
    <citation type="submission" date="2014-03" db="EMBL/GenBank/DDBJ databases">
        <title>The Genome Sequence of Plasmodium fragile nilgiri.</title>
        <authorList>
            <consortium name="The Broad Institute Genomics Platform"/>
            <consortium name="The Broad Institute Genome Sequencing Center for Infectious Disease"/>
            <person name="Neafsey D."/>
            <person name="Duraisingh M."/>
            <person name="Young S.K."/>
            <person name="Zeng Q."/>
            <person name="Gargeya S."/>
            <person name="Abouelleil A."/>
            <person name="Alvarado L."/>
            <person name="Chapman S.B."/>
            <person name="Gainer-Dewar J."/>
            <person name="Goldberg J."/>
            <person name="Griggs A."/>
            <person name="Gujja S."/>
            <person name="Hansen M."/>
            <person name="Howarth C."/>
            <person name="Imamovic A."/>
            <person name="Larimer J."/>
            <person name="Pearson M."/>
            <person name="Poon T.W."/>
            <person name="Priest M."/>
            <person name="Roberts A."/>
            <person name="Saif S."/>
            <person name="Shea T."/>
            <person name="Sykes S."/>
            <person name="Wortman J."/>
            <person name="Nusbaum C."/>
            <person name="Birren B."/>
        </authorList>
    </citation>
    <scope>NUCLEOTIDE SEQUENCE [LARGE SCALE GENOMIC DNA]</scope>
    <source>
        <strain evidence="3">nilgiri</strain>
    </source>
</reference>
<dbReference type="OMA" id="YDVPQFC"/>
<evidence type="ECO:0000313" key="3">
    <source>
        <dbReference type="Proteomes" id="UP000054561"/>
    </source>
</evidence>
<dbReference type="OrthoDB" id="376921at2759"/>
<gene>
    <name evidence="2" type="ORF">AK88_00540</name>
</gene>
<dbReference type="EMBL" id="KQ001648">
    <property type="protein sequence ID" value="KJP89829.1"/>
    <property type="molecule type" value="Genomic_DNA"/>
</dbReference>
<protein>
    <recommendedName>
        <fullName evidence="4">Inner membrane complex protein 1l</fullName>
    </recommendedName>
</protein>
<keyword evidence="3" id="KW-1185">Reference proteome</keyword>
<feature type="compositionally biased region" description="Basic and acidic residues" evidence="1">
    <location>
        <begin position="258"/>
        <end position="276"/>
    </location>
</feature>
<dbReference type="VEuPathDB" id="PlasmoDB:AK88_00540"/>
<evidence type="ECO:0000256" key="1">
    <source>
        <dbReference type="SAM" id="MobiDB-lite"/>
    </source>
</evidence>
<name>A0A0D9QRY8_PLAFR</name>
<sequence length="390" mass="45179">MELTGENLCVSPARRISLPYDGYNVQMGSPLYTGSMGELCHSNPVIRQRHLRASPLFSAHKCRIHHFQRHAGVPVFHKEPKIVEVPEVREVTRFVDSVKVVDIPVEQVRIVPKLKIREIEKIRHVPGPVEYIDIEQEHIVHKPYTNVIEKIYEVPEVEDVQIEVPIYVPTPVGPPKDVYINVPLPYDVPQFCYKPDKQIAQGIPYPTFQRVVNTGSNPYVGEEAFDGYTSDVDSTKREKGEMYSDAQMKRRATGTESRANDEYHKRGYSKNDTHMDGRYMDEGSRNYYDCQSGGTHNKYENYNSYATNYRYDSRGNGITNKENNLNSSEPFDKYYYSYSAYNDNRGRHTQDENYEDNKNYVYSNDFSEQNAPTKRTTAELIVKQSKKSFY</sequence>
<dbReference type="GeneID" id="24265854"/>
<feature type="compositionally biased region" description="Basic and acidic residues" evidence="1">
    <location>
        <begin position="233"/>
        <end position="242"/>
    </location>
</feature>
<dbReference type="RefSeq" id="XP_012333611.1">
    <property type="nucleotide sequence ID" value="XM_012478188.1"/>
</dbReference>
<evidence type="ECO:0000313" key="2">
    <source>
        <dbReference type="EMBL" id="KJP89829.1"/>
    </source>
</evidence>
<feature type="region of interest" description="Disordered" evidence="1">
    <location>
        <begin position="230"/>
        <end position="276"/>
    </location>
</feature>
<organism evidence="2 3">
    <name type="scientific">Plasmodium fragile</name>
    <dbReference type="NCBI Taxonomy" id="5857"/>
    <lineage>
        <taxon>Eukaryota</taxon>
        <taxon>Sar</taxon>
        <taxon>Alveolata</taxon>
        <taxon>Apicomplexa</taxon>
        <taxon>Aconoidasida</taxon>
        <taxon>Haemosporida</taxon>
        <taxon>Plasmodiidae</taxon>
        <taxon>Plasmodium</taxon>
        <taxon>Plasmodium (Plasmodium)</taxon>
    </lineage>
</organism>
<proteinExistence type="predicted"/>
<evidence type="ECO:0008006" key="4">
    <source>
        <dbReference type="Google" id="ProtNLM"/>
    </source>
</evidence>